<dbReference type="AlphaFoldDB" id="X1LTD6"/>
<sequence>VSYSEVKDLGIKRIYKYNPSTSSYEKIELTDSYVASHGSVALRNSYKFIVNRDTLDLALIEINKDKNSQLTFYFGGYRK</sequence>
<proteinExistence type="predicted"/>
<gene>
    <name evidence="1" type="ORF">S03H2_69435</name>
</gene>
<organism evidence="1">
    <name type="scientific">marine sediment metagenome</name>
    <dbReference type="NCBI Taxonomy" id="412755"/>
    <lineage>
        <taxon>unclassified sequences</taxon>
        <taxon>metagenomes</taxon>
        <taxon>ecological metagenomes</taxon>
    </lineage>
</organism>
<feature type="non-terminal residue" evidence="1">
    <location>
        <position position="1"/>
    </location>
</feature>
<comment type="caution">
    <text evidence="1">The sequence shown here is derived from an EMBL/GenBank/DDBJ whole genome shotgun (WGS) entry which is preliminary data.</text>
</comment>
<evidence type="ECO:0000313" key="1">
    <source>
        <dbReference type="EMBL" id="GAH97398.1"/>
    </source>
</evidence>
<protein>
    <submittedName>
        <fullName evidence="1">Uncharacterized protein</fullName>
    </submittedName>
</protein>
<reference evidence="1" key="1">
    <citation type="journal article" date="2014" name="Front. Microbiol.">
        <title>High frequency of phylogenetically diverse reductive dehalogenase-homologous genes in deep subseafloor sedimentary metagenomes.</title>
        <authorList>
            <person name="Kawai M."/>
            <person name="Futagami T."/>
            <person name="Toyoda A."/>
            <person name="Takaki Y."/>
            <person name="Nishi S."/>
            <person name="Hori S."/>
            <person name="Arai W."/>
            <person name="Tsubouchi T."/>
            <person name="Morono Y."/>
            <person name="Uchiyama I."/>
            <person name="Ito T."/>
            <person name="Fujiyama A."/>
            <person name="Inagaki F."/>
            <person name="Takami H."/>
        </authorList>
    </citation>
    <scope>NUCLEOTIDE SEQUENCE</scope>
    <source>
        <strain evidence="1">Expedition CK06-06</strain>
    </source>
</reference>
<dbReference type="EMBL" id="BARU01045875">
    <property type="protein sequence ID" value="GAH97398.1"/>
    <property type="molecule type" value="Genomic_DNA"/>
</dbReference>
<name>X1LTD6_9ZZZZ</name>
<accession>X1LTD6</accession>